<keyword evidence="2" id="KW-0132">Cell division</keyword>
<dbReference type="EMBL" id="FRAJ01000012">
    <property type="protein sequence ID" value="SHK23256.1"/>
    <property type="molecule type" value="Genomic_DNA"/>
</dbReference>
<evidence type="ECO:0000313" key="2">
    <source>
        <dbReference type="EMBL" id="SHK23256.1"/>
    </source>
</evidence>
<accession>A0A1M6QSR7</accession>
<gene>
    <name evidence="2" type="ORF">SAMN02745883_01593</name>
</gene>
<feature type="coiled-coil region" evidence="1">
    <location>
        <begin position="31"/>
        <end position="72"/>
    </location>
</feature>
<organism evidence="2 3">
    <name type="scientific">Caminicella sporogenes DSM 14501</name>
    <dbReference type="NCBI Taxonomy" id="1121266"/>
    <lineage>
        <taxon>Bacteria</taxon>
        <taxon>Bacillati</taxon>
        <taxon>Bacillota</taxon>
        <taxon>Clostridia</taxon>
        <taxon>Peptostreptococcales</taxon>
        <taxon>Caminicellaceae</taxon>
        <taxon>Caminicella</taxon>
    </lineage>
</organism>
<evidence type="ECO:0000313" key="3">
    <source>
        <dbReference type="Proteomes" id="UP000184082"/>
    </source>
</evidence>
<sequence>MKKMKKKSFLKRNRIHIIICLILFIYLSITMIKQEIKIRELKNEEKQALKQVNELKMKIKDMKKNIEKSDSKEFVEKVAREKLKMVKPNEIIYIIQDNKKNN</sequence>
<dbReference type="Pfam" id="PF04977">
    <property type="entry name" value="DivIC"/>
    <property type="match status" value="1"/>
</dbReference>
<keyword evidence="1" id="KW-0175">Coiled coil</keyword>
<evidence type="ECO:0000256" key="1">
    <source>
        <dbReference type="SAM" id="Coils"/>
    </source>
</evidence>
<dbReference type="InterPro" id="IPR007060">
    <property type="entry name" value="FtsL/DivIC"/>
</dbReference>
<keyword evidence="2" id="KW-0131">Cell cycle</keyword>
<name>A0A1M6QSR7_9FIRM</name>
<dbReference type="RefSeq" id="WP_072967351.1">
    <property type="nucleotide sequence ID" value="NZ_FRAJ01000012.1"/>
</dbReference>
<dbReference type="Proteomes" id="UP000184082">
    <property type="component" value="Unassembled WGS sequence"/>
</dbReference>
<protein>
    <submittedName>
        <fullName evidence="2">Cell division protein FtsL</fullName>
    </submittedName>
</protein>
<keyword evidence="3" id="KW-1185">Reference proteome</keyword>
<dbReference type="STRING" id="1121266.SAMN02745883_01593"/>
<reference evidence="2 3" key="1">
    <citation type="submission" date="2016-11" db="EMBL/GenBank/DDBJ databases">
        <authorList>
            <person name="Jaros S."/>
            <person name="Januszkiewicz K."/>
            <person name="Wedrychowicz H."/>
        </authorList>
    </citation>
    <scope>NUCLEOTIDE SEQUENCE [LARGE SCALE GENOMIC DNA]</scope>
    <source>
        <strain evidence="2 3">DSM 14501</strain>
    </source>
</reference>
<dbReference type="GO" id="GO:0051301">
    <property type="term" value="P:cell division"/>
    <property type="evidence" value="ECO:0007669"/>
    <property type="project" value="UniProtKB-KW"/>
</dbReference>
<dbReference type="AlphaFoldDB" id="A0A1M6QSR7"/>
<proteinExistence type="predicted"/>